<feature type="region of interest" description="Disordered" evidence="8">
    <location>
        <begin position="358"/>
        <end position="428"/>
    </location>
</feature>
<dbReference type="InterPro" id="IPR050660">
    <property type="entry name" value="NEK_Ser/Thr_kinase"/>
</dbReference>
<keyword evidence="3" id="KW-0808">Transferase</keyword>
<keyword evidence="11" id="KW-1185">Reference proteome</keyword>
<dbReference type="InterPro" id="IPR000719">
    <property type="entry name" value="Prot_kinase_dom"/>
</dbReference>
<keyword evidence="6 7" id="KW-0067">ATP-binding</keyword>
<dbReference type="EMBL" id="JABBJJ010000061">
    <property type="protein sequence ID" value="NMO16232.1"/>
    <property type="molecule type" value="Genomic_DNA"/>
</dbReference>
<dbReference type="GO" id="GO:0005524">
    <property type="term" value="F:ATP binding"/>
    <property type="evidence" value="ECO:0007669"/>
    <property type="project" value="UniProtKB-UniRule"/>
</dbReference>
<evidence type="ECO:0000256" key="8">
    <source>
        <dbReference type="SAM" id="MobiDB-lite"/>
    </source>
</evidence>
<dbReference type="Gene3D" id="3.30.200.20">
    <property type="entry name" value="Phosphorylase Kinase, domain 1"/>
    <property type="match status" value="1"/>
</dbReference>
<dbReference type="EC" id="2.7.11.1" evidence="2"/>
<dbReference type="AlphaFoldDB" id="A0A848LDC9"/>
<feature type="region of interest" description="Disordered" evidence="8">
    <location>
        <begin position="243"/>
        <end position="262"/>
    </location>
</feature>
<feature type="compositionally biased region" description="Low complexity" evidence="8">
    <location>
        <begin position="387"/>
        <end position="398"/>
    </location>
</feature>
<dbReference type="PROSITE" id="PS00107">
    <property type="entry name" value="PROTEIN_KINASE_ATP"/>
    <property type="match status" value="1"/>
</dbReference>
<comment type="similarity">
    <text evidence="1">Belongs to the protein kinase superfamily. NEK Ser/Thr protein kinase family. NIMA subfamily.</text>
</comment>
<evidence type="ECO:0000256" key="7">
    <source>
        <dbReference type="PROSITE-ProRule" id="PRU10141"/>
    </source>
</evidence>
<evidence type="ECO:0000313" key="11">
    <source>
        <dbReference type="Proteomes" id="UP000518300"/>
    </source>
</evidence>
<dbReference type="InterPro" id="IPR008266">
    <property type="entry name" value="Tyr_kinase_AS"/>
</dbReference>
<accession>A0A848LDC9</accession>
<dbReference type="Pfam" id="PF00069">
    <property type="entry name" value="Pkinase"/>
    <property type="match status" value="1"/>
</dbReference>
<reference evidence="10 11" key="1">
    <citation type="submission" date="2020-04" db="EMBL/GenBank/DDBJ databases">
        <title>Draft genome of Pyxidicoccus fallax type strain.</title>
        <authorList>
            <person name="Whitworth D.E."/>
        </authorList>
    </citation>
    <scope>NUCLEOTIDE SEQUENCE [LARGE SCALE GENOMIC DNA]</scope>
    <source>
        <strain evidence="10 11">DSM 14698</strain>
    </source>
</reference>
<evidence type="ECO:0000256" key="3">
    <source>
        <dbReference type="ARBA" id="ARBA00022679"/>
    </source>
</evidence>
<sequence length="602" mass="65421">MTTAQPFGFLKAGARIDSFRVVKALGEGANGRVFLVQRRGRRFALKLARHREASDDAANTNARMMRELGCLIHLEHPNIIRARAWGRFPDLVEDSCYLVLDYVDGWTLAEWLEKQRPTFKQVAHVFIRLAGALEYMHRRGVFHRDISLSNILIRKDDGEPFIVDFGAGDHVNALELTEGPLPPGTHRFRAPEAMSFWRDNQRNWGARYDFRAADDQYALSVCLYDALTDAHAATATKDRAVPRIPVNSPTMGPPPAPRSANPRVPEALSALAALAVEHDTAKRIPTLEALRLALENGTGEGGPEWEAPVFESTPAAPGVALESRSAAVSTRRRKVMAAGATLVAAMAVLALLREPSPRPVALRGPAATSASPSRAADAPPPSPATPPAVEVPSSSSVAPDRKEVPTVSTPTPPPRQLASKKPRSTSPTFTPEFLARCAGLSLVAAAELGCPGAQVQPARSTCPPEAKEMMRRMGINEGESFFLTLDERQPSGEATAGEYRTGRYIGLLRGNGEVYEKGWRVEGQLWIDGRRIVGRYTRLLPPTAAKDIEGRPLPHAIPVCIVLGEDEEGFGSRYTAPGSTPGAIMIARNVIGRFIYGEWTQP</sequence>
<dbReference type="PANTHER" id="PTHR43671">
    <property type="entry name" value="SERINE/THREONINE-PROTEIN KINASE NEK"/>
    <property type="match status" value="1"/>
</dbReference>
<feature type="compositionally biased region" description="Low complexity" evidence="8">
    <location>
        <begin position="365"/>
        <end position="377"/>
    </location>
</feature>
<evidence type="ECO:0000313" key="10">
    <source>
        <dbReference type="EMBL" id="NMO16232.1"/>
    </source>
</evidence>
<evidence type="ECO:0000256" key="6">
    <source>
        <dbReference type="ARBA" id="ARBA00022840"/>
    </source>
</evidence>
<proteinExistence type="inferred from homology"/>
<gene>
    <name evidence="10" type="ORF">HG543_15430</name>
</gene>
<dbReference type="InterPro" id="IPR017441">
    <property type="entry name" value="Protein_kinase_ATP_BS"/>
</dbReference>
<dbReference type="PROSITE" id="PS00109">
    <property type="entry name" value="PROTEIN_KINASE_TYR"/>
    <property type="match status" value="1"/>
</dbReference>
<comment type="caution">
    <text evidence="10">The sequence shown here is derived from an EMBL/GenBank/DDBJ whole genome shotgun (WGS) entry which is preliminary data.</text>
</comment>
<evidence type="ECO:0000256" key="5">
    <source>
        <dbReference type="ARBA" id="ARBA00022777"/>
    </source>
</evidence>
<evidence type="ECO:0000256" key="2">
    <source>
        <dbReference type="ARBA" id="ARBA00012513"/>
    </source>
</evidence>
<organism evidence="10 11">
    <name type="scientific">Pyxidicoccus fallax</name>
    <dbReference type="NCBI Taxonomy" id="394095"/>
    <lineage>
        <taxon>Bacteria</taxon>
        <taxon>Pseudomonadati</taxon>
        <taxon>Myxococcota</taxon>
        <taxon>Myxococcia</taxon>
        <taxon>Myxococcales</taxon>
        <taxon>Cystobacterineae</taxon>
        <taxon>Myxococcaceae</taxon>
        <taxon>Pyxidicoccus</taxon>
    </lineage>
</organism>
<dbReference type="GO" id="GO:0004674">
    <property type="term" value="F:protein serine/threonine kinase activity"/>
    <property type="evidence" value="ECO:0007669"/>
    <property type="project" value="UniProtKB-EC"/>
</dbReference>
<evidence type="ECO:0000259" key="9">
    <source>
        <dbReference type="PROSITE" id="PS50011"/>
    </source>
</evidence>
<dbReference type="PANTHER" id="PTHR43671:SF13">
    <property type="entry name" value="SERINE_THREONINE-PROTEIN KINASE NEK2"/>
    <property type="match status" value="1"/>
</dbReference>
<name>A0A848LDC9_9BACT</name>
<dbReference type="Gene3D" id="1.10.510.10">
    <property type="entry name" value="Transferase(Phosphotransferase) domain 1"/>
    <property type="match status" value="1"/>
</dbReference>
<dbReference type="InterPro" id="IPR011009">
    <property type="entry name" value="Kinase-like_dom_sf"/>
</dbReference>
<dbReference type="Proteomes" id="UP000518300">
    <property type="component" value="Unassembled WGS sequence"/>
</dbReference>
<keyword evidence="5 10" id="KW-0418">Kinase</keyword>
<feature type="domain" description="Protein kinase" evidence="9">
    <location>
        <begin position="19"/>
        <end position="310"/>
    </location>
</feature>
<dbReference type="SUPFAM" id="SSF56112">
    <property type="entry name" value="Protein kinase-like (PK-like)"/>
    <property type="match status" value="1"/>
</dbReference>
<dbReference type="PROSITE" id="PS50011">
    <property type="entry name" value="PROTEIN_KINASE_DOM"/>
    <property type="match status" value="1"/>
</dbReference>
<feature type="binding site" evidence="7">
    <location>
        <position position="46"/>
    </location>
    <ligand>
        <name>ATP</name>
        <dbReference type="ChEBI" id="CHEBI:30616"/>
    </ligand>
</feature>
<protein>
    <recommendedName>
        <fullName evidence="2">non-specific serine/threonine protein kinase</fullName>
        <ecNumber evidence="2">2.7.11.1</ecNumber>
    </recommendedName>
</protein>
<dbReference type="CDD" id="cd14014">
    <property type="entry name" value="STKc_PknB_like"/>
    <property type="match status" value="1"/>
</dbReference>
<keyword evidence="4 7" id="KW-0547">Nucleotide-binding</keyword>
<evidence type="ECO:0000256" key="4">
    <source>
        <dbReference type="ARBA" id="ARBA00022741"/>
    </source>
</evidence>
<evidence type="ECO:0000256" key="1">
    <source>
        <dbReference type="ARBA" id="ARBA00010886"/>
    </source>
</evidence>
<dbReference type="RefSeq" id="WP_169345523.1">
    <property type="nucleotide sequence ID" value="NZ_JABBJJ010000061.1"/>
</dbReference>